<dbReference type="PROSITE" id="PS51399">
    <property type="entry name" value="SEP"/>
    <property type="match status" value="1"/>
</dbReference>
<dbReference type="Gene3D" id="3.30.420.210">
    <property type="entry name" value="SEP domain"/>
    <property type="match status" value="1"/>
</dbReference>
<evidence type="ECO:0000313" key="5">
    <source>
        <dbReference type="EMBL" id="PWN32101.1"/>
    </source>
</evidence>
<dbReference type="AlphaFoldDB" id="A0A316V6I6"/>
<dbReference type="SUPFAM" id="SSF54236">
    <property type="entry name" value="Ubiquitin-like"/>
    <property type="match status" value="1"/>
</dbReference>
<protein>
    <submittedName>
        <fullName evidence="5">SEP-domain-containing protein</fullName>
    </submittedName>
</protein>
<dbReference type="FunFam" id="3.10.20.90:FF:000179">
    <property type="entry name" value="Plant UBX domain-containing protein 4"/>
    <property type="match status" value="1"/>
</dbReference>
<proteinExistence type="predicted"/>
<dbReference type="GO" id="GO:0043161">
    <property type="term" value="P:proteasome-mediated ubiquitin-dependent protein catabolic process"/>
    <property type="evidence" value="ECO:0007669"/>
    <property type="project" value="TreeGrafter"/>
</dbReference>
<feature type="compositionally biased region" description="Polar residues" evidence="2">
    <location>
        <begin position="364"/>
        <end position="373"/>
    </location>
</feature>
<dbReference type="InterPro" id="IPR029071">
    <property type="entry name" value="Ubiquitin-like_domsf"/>
</dbReference>
<dbReference type="Pfam" id="PF14555">
    <property type="entry name" value="UBA_4"/>
    <property type="match status" value="1"/>
</dbReference>
<dbReference type="GO" id="GO:0005829">
    <property type="term" value="C:cytosol"/>
    <property type="evidence" value="ECO:0007669"/>
    <property type="project" value="TreeGrafter"/>
</dbReference>
<feature type="region of interest" description="Disordered" evidence="2">
    <location>
        <begin position="34"/>
        <end position="252"/>
    </location>
</feature>
<dbReference type="Pfam" id="PF00789">
    <property type="entry name" value="UBX"/>
    <property type="match status" value="1"/>
</dbReference>
<dbReference type="PANTHER" id="PTHR23333">
    <property type="entry name" value="UBX DOMAIN CONTAINING PROTEIN"/>
    <property type="match status" value="1"/>
</dbReference>
<dbReference type="SUPFAM" id="SSF46934">
    <property type="entry name" value="UBA-like"/>
    <property type="match status" value="1"/>
</dbReference>
<dbReference type="FunCoup" id="A0A316V6I6">
    <property type="interactions" value="556"/>
</dbReference>
<dbReference type="InterPro" id="IPR012989">
    <property type="entry name" value="SEP_domain"/>
</dbReference>
<sequence>MDEAISQFISITGSDAQKAKFYVESANGDVQEAVSTFFEADGGEDDVTTTGESASAAAPSGPRTLSGAPAPPLPEGWGSGSGSSSAREGGAKSSGGKSSGGGGGGASSRFASLSDFRSSGPGNGEDDDDDEEDGPRDGRDPAHFFTGGERSGLSVQNPDHGRRGGAPNVVQDILQRARQMAERHWGEGGPAQGGAKAPSSFAGQGRTLGEASSATAESGASEGGAAGGSSNMPGGFQLAGEGARDEEENNDGSAVANRRIIFWTDGFSLEDGPLCRYDDPAHAHTLAMINQGAAPLSFLNVRFGQRVNLTVEQKQEKYTPPPPPPMKPFGGSGNRLGSPATSLGASSSSAAAPTSQAEPATPSNFEVDSSKPTTQLQIRLADGQRMVGRFNLTHTVRDVRGYINAGHPGMSSRPYVLQTSFPPKPVSDENQTLQEAGLANAVIIQKWS</sequence>
<dbReference type="GeneID" id="37019213"/>
<dbReference type="InterPro" id="IPR036241">
    <property type="entry name" value="NSFL1C_SEP_dom_sf"/>
</dbReference>
<evidence type="ECO:0000259" key="3">
    <source>
        <dbReference type="PROSITE" id="PS50033"/>
    </source>
</evidence>
<dbReference type="InterPro" id="IPR001012">
    <property type="entry name" value="UBX_dom"/>
</dbReference>
<dbReference type="GO" id="GO:0043130">
    <property type="term" value="F:ubiquitin binding"/>
    <property type="evidence" value="ECO:0007669"/>
    <property type="project" value="TreeGrafter"/>
</dbReference>
<dbReference type="Pfam" id="PF08059">
    <property type="entry name" value="SEP"/>
    <property type="match status" value="1"/>
</dbReference>
<evidence type="ECO:0000256" key="1">
    <source>
        <dbReference type="ARBA" id="ARBA00022786"/>
    </source>
</evidence>
<dbReference type="OrthoDB" id="25887at2759"/>
<dbReference type="EMBL" id="KZ819606">
    <property type="protein sequence ID" value="PWN32101.1"/>
    <property type="molecule type" value="Genomic_DNA"/>
</dbReference>
<feature type="compositionally biased region" description="Acidic residues" evidence="2">
    <location>
        <begin position="124"/>
        <end position="134"/>
    </location>
</feature>
<dbReference type="InterPro" id="IPR009060">
    <property type="entry name" value="UBA-like_sf"/>
</dbReference>
<accession>A0A316V6I6</accession>
<feature type="compositionally biased region" description="Low complexity" evidence="2">
    <location>
        <begin position="338"/>
        <end position="363"/>
    </location>
</feature>
<dbReference type="FunFam" id="3.30.420.210:FF:000002">
    <property type="entry name" value="UBX domain-containing protein 1"/>
    <property type="match status" value="1"/>
</dbReference>
<reference evidence="5 6" key="1">
    <citation type="journal article" date="2018" name="Mol. Biol. Evol.">
        <title>Broad Genomic Sampling Reveals a Smut Pathogenic Ancestry of the Fungal Clade Ustilaginomycotina.</title>
        <authorList>
            <person name="Kijpornyongpan T."/>
            <person name="Mondo S.J."/>
            <person name="Barry K."/>
            <person name="Sandor L."/>
            <person name="Lee J."/>
            <person name="Lipzen A."/>
            <person name="Pangilinan J."/>
            <person name="LaButti K."/>
            <person name="Hainaut M."/>
            <person name="Henrissat B."/>
            <person name="Grigoriev I.V."/>
            <person name="Spatafora J.W."/>
            <person name="Aime M.C."/>
        </authorList>
    </citation>
    <scope>NUCLEOTIDE SEQUENCE [LARGE SCALE GENOMIC DNA]</scope>
    <source>
        <strain evidence="5 6">MCA 3882</strain>
    </source>
</reference>
<feature type="domain" description="UBX" evidence="3">
    <location>
        <begin position="369"/>
        <end position="446"/>
    </location>
</feature>
<dbReference type="GO" id="GO:0000045">
    <property type="term" value="P:autophagosome assembly"/>
    <property type="evidence" value="ECO:0007669"/>
    <property type="project" value="TreeGrafter"/>
</dbReference>
<feature type="compositionally biased region" description="Gly residues" evidence="2">
    <location>
        <begin position="97"/>
        <end position="106"/>
    </location>
</feature>
<dbReference type="CDD" id="cd01770">
    <property type="entry name" value="UBX_UBXN2"/>
    <property type="match status" value="1"/>
</dbReference>
<name>A0A316V6I6_9BASI</name>
<dbReference type="GO" id="GO:0061025">
    <property type="term" value="P:membrane fusion"/>
    <property type="evidence" value="ECO:0007669"/>
    <property type="project" value="TreeGrafter"/>
</dbReference>
<dbReference type="SMART" id="SM00553">
    <property type="entry name" value="SEP"/>
    <property type="match status" value="1"/>
</dbReference>
<dbReference type="SUPFAM" id="SSF102848">
    <property type="entry name" value="NSFL1 (p97 ATPase) cofactor p47, SEP domain"/>
    <property type="match status" value="1"/>
</dbReference>
<dbReference type="GO" id="GO:0031468">
    <property type="term" value="P:nuclear membrane reassembly"/>
    <property type="evidence" value="ECO:0007669"/>
    <property type="project" value="TreeGrafter"/>
</dbReference>
<dbReference type="GO" id="GO:0007030">
    <property type="term" value="P:Golgi organization"/>
    <property type="evidence" value="ECO:0007669"/>
    <property type="project" value="TreeGrafter"/>
</dbReference>
<dbReference type="Proteomes" id="UP000245771">
    <property type="component" value="Unassembled WGS sequence"/>
</dbReference>
<dbReference type="RefSeq" id="XP_025352403.1">
    <property type="nucleotide sequence ID" value="XM_025497432.1"/>
</dbReference>
<dbReference type="SMART" id="SM00166">
    <property type="entry name" value="UBX"/>
    <property type="match status" value="1"/>
</dbReference>
<evidence type="ECO:0000313" key="6">
    <source>
        <dbReference type="Proteomes" id="UP000245771"/>
    </source>
</evidence>
<dbReference type="CDD" id="cd14348">
    <property type="entry name" value="UBA_p47"/>
    <property type="match status" value="1"/>
</dbReference>
<feature type="region of interest" description="Disordered" evidence="2">
    <location>
        <begin position="313"/>
        <end position="373"/>
    </location>
</feature>
<dbReference type="PANTHER" id="PTHR23333:SF20">
    <property type="entry name" value="NSFL1 COFACTOR P47"/>
    <property type="match status" value="1"/>
</dbReference>
<keyword evidence="6" id="KW-1185">Reference proteome</keyword>
<dbReference type="Gene3D" id="1.10.8.10">
    <property type="entry name" value="DNA helicase RuvA subunit, C-terminal domain"/>
    <property type="match status" value="1"/>
</dbReference>
<evidence type="ECO:0000256" key="2">
    <source>
        <dbReference type="SAM" id="MobiDB-lite"/>
    </source>
</evidence>
<evidence type="ECO:0000259" key="4">
    <source>
        <dbReference type="PROSITE" id="PS51399"/>
    </source>
</evidence>
<feature type="domain" description="SEP" evidence="4">
    <location>
        <begin position="255"/>
        <end position="319"/>
    </location>
</feature>
<dbReference type="PROSITE" id="PS50033">
    <property type="entry name" value="UBX"/>
    <property type="match status" value="1"/>
</dbReference>
<gene>
    <name evidence="5" type="ORF">FA14DRAFT_150307</name>
</gene>
<dbReference type="InParanoid" id="A0A316V6I6"/>
<dbReference type="Gene3D" id="3.10.20.90">
    <property type="entry name" value="Phosphatidylinositol 3-kinase Catalytic Subunit, Chain A, domain 1"/>
    <property type="match status" value="1"/>
</dbReference>
<dbReference type="STRING" id="1280837.A0A316V6I6"/>
<feature type="compositionally biased region" description="Low complexity" evidence="2">
    <location>
        <begin position="209"/>
        <end position="220"/>
    </location>
</feature>
<organism evidence="5 6">
    <name type="scientific">Meira miltonrushii</name>
    <dbReference type="NCBI Taxonomy" id="1280837"/>
    <lineage>
        <taxon>Eukaryota</taxon>
        <taxon>Fungi</taxon>
        <taxon>Dikarya</taxon>
        <taxon>Basidiomycota</taxon>
        <taxon>Ustilaginomycotina</taxon>
        <taxon>Exobasidiomycetes</taxon>
        <taxon>Exobasidiales</taxon>
        <taxon>Brachybasidiaceae</taxon>
        <taxon>Meira</taxon>
    </lineage>
</organism>
<keyword evidence="1" id="KW-0833">Ubl conjugation pathway</keyword>
<dbReference type="GO" id="GO:0005634">
    <property type="term" value="C:nucleus"/>
    <property type="evidence" value="ECO:0007669"/>
    <property type="project" value="TreeGrafter"/>
</dbReference>